<gene>
    <name evidence="1" type="ORF">SAMN05216167_12624</name>
</gene>
<protein>
    <recommendedName>
        <fullName evidence="3">Circularly permuted type 2 ATP-grasp protein</fullName>
    </recommendedName>
</protein>
<proteinExistence type="predicted"/>
<dbReference type="Proteomes" id="UP000198598">
    <property type="component" value="Unassembled WGS sequence"/>
</dbReference>
<keyword evidence="2" id="KW-1185">Reference proteome</keyword>
<evidence type="ECO:0000313" key="1">
    <source>
        <dbReference type="EMBL" id="SFF05055.1"/>
    </source>
</evidence>
<dbReference type="RefSeq" id="WP_093833812.1">
    <property type="nucleotide sequence ID" value="NZ_FOLQ01000026.1"/>
</dbReference>
<reference evidence="1 2" key="1">
    <citation type="submission" date="2016-10" db="EMBL/GenBank/DDBJ databases">
        <authorList>
            <person name="de Groot N.N."/>
        </authorList>
    </citation>
    <scope>NUCLEOTIDE SEQUENCE [LARGE SCALE GENOMIC DNA]</scope>
    <source>
        <strain evidence="1 2">DSM 26130</strain>
    </source>
</reference>
<accession>A0A1I2FIE2</accession>
<evidence type="ECO:0008006" key="3">
    <source>
        <dbReference type="Google" id="ProtNLM"/>
    </source>
</evidence>
<dbReference type="OrthoDB" id="108192at2"/>
<sequence length="403" mass="46143">MIQPARQTYNQAFSPEGYQTFLAKIDADFPGQLDFRVAETPIFVPKVLTDKILQACDDIIEVITQADFKTLTEQAIPAGQRVPNEDDHTQFMAVDFAVCTDESGGPSHGELKPQLIELQGFPSLYGFQPYVANLFRTTYPIPDNLSHLFTVDSNAEYIEQLRQMLVGDCQPEEVVLLEIYPEKQKTRIDFVLTEKYFGITPVCLTKIKKEGRALFYEKDGRQIRIKRLYNRLIFDDLQNFPDLRTDFHLTDDVDVEWIGHPNWFFRISKYTLPLLKSPFVPASYYLSDLTEYPADLENYVLKPLFSFAGSGVKLTINAADLDIIPTDQRAGYLLQRKVKYEPVIQSPDGLVKCEIRMLFIWPKGDAKPTLLTNLSRLSRGEMIGVNFNKNKDWVGGSVCFFEK</sequence>
<dbReference type="STRING" id="662367.SAMN05216167_12624"/>
<dbReference type="EMBL" id="FOLQ01000026">
    <property type="protein sequence ID" value="SFF05055.1"/>
    <property type="molecule type" value="Genomic_DNA"/>
</dbReference>
<evidence type="ECO:0000313" key="2">
    <source>
        <dbReference type="Proteomes" id="UP000198598"/>
    </source>
</evidence>
<organism evidence="1 2">
    <name type="scientific">Spirosoma endophyticum</name>
    <dbReference type="NCBI Taxonomy" id="662367"/>
    <lineage>
        <taxon>Bacteria</taxon>
        <taxon>Pseudomonadati</taxon>
        <taxon>Bacteroidota</taxon>
        <taxon>Cytophagia</taxon>
        <taxon>Cytophagales</taxon>
        <taxon>Cytophagaceae</taxon>
        <taxon>Spirosoma</taxon>
    </lineage>
</organism>
<name>A0A1I2FIE2_9BACT</name>
<dbReference type="AlphaFoldDB" id="A0A1I2FIE2"/>